<dbReference type="OrthoDB" id="10018862at2759"/>
<evidence type="ECO:0000256" key="5">
    <source>
        <dbReference type="ARBA" id="ARBA00023136"/>
    </source>
</evidence>
<evidence type="ECO:0000256" key="6">
    <source>
        <dbReference type="SAM" id="MobiDB-lite"/>
    </source>
</evidence>
<sequence length="186" mass="19142">MAVGGIPSGNLSPAMDSPSLRELQQPLLVGAGSEPLVQKPGEPDLGPPFRETAFAESLRGWQFLPPSFPSVSAGLGDPGPPDLEDVSSSDSDSDWDGGSLLSPLLPHDHLGLAVFSMLCCFWPVGIAAFCLAQKTNKAWAKGDVQGAGAASRRAFLLGVLAVGLGVCTYAAALVTLAAYLASRDPP</sequence>
<feature type="region of interest" description="Disordered" evidence="6">
    <location>
        <begin position="74"/>
        <end position="94"/>
    </location>
</feature>
<evidence type="ECO:0000256" key="1">
    <source>
        <dbReference type="ARBA" id="ARBA00004370"/>
    </source>
</evidence>
<keyword evidence="5 7" id="KW-0472">Membrane</keyword>
<dbReference type="PANTHER" id="PTHR14768:SF2">
    <property type="entry name" value="TRANSMEMBRANE PROTEIN 91"/>
    <property type="match status" value="1"/>
</dbReference>
<keyword evidence="9" id="KW-1185">Reference proteome</keyword>
<dbReference type="Pfam" id="PF04505">
    <property type="entry name" value="CD225"/>
    <property type="match status" value="1"/>
</dbReference>
<keyword evidence="3 7" id="KW-0812">Transmembrane</keyword>
<dbReference type="InterPro" id="IPR007593">
    <property type="entry name" value="CD225/Dispanin_fam"/>
</dbReference>
<reference evidence="8 9" key="1">
    <citation type="journal article" date="2019" name="Mol. Ecol. Resour.">
        <title>Improving Illumina assemblies with Hi-C and long reads: an example with the North African dromedary.</title>
        <authorList>
            <person name="Elbers J.P."/>
            <person name="Rogers M.F."/>
            <person name="Perelman P.L."/>
            <person name="Proskuryakova A.A."/>
            <person name="Serdyukova N.A."/>
            <person name="Johnson W.E."/>
            <person name="Horin P."/>
            <person name="Corander J."/>
            <person name="Murphy D."/>
            <person name="Burger P.A."/>
        </authorList>
    </citation>
    <scope>NUCLEOTIDE SEQUENCE [LARGE SCALE GENOMIC DNA]</scope>
    <source>
        <strain evidence="8">Drom800</strain>
        <tissue evidence="8">Blood</tissue>
    </source>
</reference>
<dbReference type="Proteomes" id="UP000299084">
    <property type="component" value="Unassembled WGS sequence"/>
</dbReference>
<comment type="caution">
    <text evidence="8">The sequence shown here is derived from an EMBL/GenBank/DDBJ whole genome shotgun (WGS) entry which is preliminary data.</text>
</comment>
<name>A0A5N4DTR6_CAMDR</name>
<keyword evidence="4 7" id="KW-1133">Transmembrane helix</keyword>
<dbReference type="GO" id="GO:0016020">
    <property type="term" value="C:membrane"/>
    <property type="evidence" value="ECO:0007669"/>
    <property type="project" value="UniProtKB-SubCell"/>
</dbReference>
<dbReference type="STRING" id="9838.ENSCDRP00005023504"/>
<evidence type="ECO:0000256" key="2">
    <source>
        <dbReference type="ARBA" id="ARBA00006843"/>
    </source>
</evidence>
<dbReference type="PANTHER" id="PTHR14768">
    <property type="entry name" value="UPF0338 PROTEIN"/>
    <property type="match status" value="1"/>
</dbReference>
<organism evidence="8 9">
    <name type="scientific">Camelus dromedarius</name>
    <name type="common">Dromedary</name>
    <name type="synonym">Arabian camel</name>
    <dbReference type="NCBI Taxonomy" id="9838"/>
    <lineage>
        <taxon>Eukaryota</taxon>
        <taxon>Metazoa</taxon>
        <taxon>Chordata</taxon>
        <taxon>Craniata</taxon>
        <taxon>Vertebrata</taxon>
        <taxon>Euteleostomi</taxon>
        <taxon>Mammalia</taxon>
        <taxon>Eutheria</taxon>
        <taxon>Laurasiatheria</taxon>
        <taxon>Artiodactyla</taxon>
        <taxon>Tylopoda</taxon>
        <taxon>Camelidae</taxon>
        <taxon>Camelus</taxon>
    </lineage>
</organism>
<feature type="transmembrane region" description="Helical" evidence="7">
    <location>
        <begin position="154"/>
        <end position="181"/>
    </location>
</feature>
<protein>
    <submittedName>
        <fullName evidence="8">Transmembrane protein 91</fullName>
    </submittedName>
</protein>
<proteinExistence type="inferred from homology"/>
<dbReference type="AlphaFoldDB" id="A0A5N4DTR6"/>
<evidence type="ECO:0000256" key="7">
    <source>
        <dbReference type="SAM" id="Phobius"/>
    </source>
</evidence>
<evidence type="ECO:0000313" key="8">
    <source>
        <dbReference type="EMBL" id="KAB1274558.1"/>
    </source>
</evidence>
<evidence type="ECO:0000256" key="3">
    <source>
        <dbReference type="ARBA" id="ARBA00022692"/>
    </source>
</evidence>
<feature type="region of interest" description="Disordered" evidence="6">
    <location>
        <begin position="1"/>
        <end position="50"/>
    </location>
</feature>
<dbReference type="EMBL" id="JWIN03000009">
    <property type="protein sequence ID" value="KAB1274558.1"/>
    <property type="molecule type" value="Genomic_DNA"/>
</dbReference>
<accession>A0A5N4DTR6</accession>
<evidence type="ECO:0000256" key="4">
    <source>
        <dbReference type="ARBA" id="ARBA00022989"/>
    </source>
</evidence>
<comment type="subcellular location">
    <subcellularLocation>
        <location evidence="1">Membrane</location>
    </subcellularLocation>
</comment>
<gene>
    <name evidence="8" type="ORF">Cadr_000011750</name>
</gene>
<evidence type="ECO:0000313" key="9">
    <source>
        <dbReference type="Proteomes" id="UP000299084"/>
    </source>
</evidence>
<feature type="compositionally biased region" description="Acidic residues" evidence="6">
    <location>
        <begin position="82"/>
        <end position="94"/>
    </location>
</feature>
<comment type="similarity">
    <text evidence="2">Belongs to the CD225/Dispanin family.</text>
</comment>
<feature type="transmembrane region" description="Helical" evidence="7">
    <location>
        <begin position="110"/>
        <end position="133"/>
    </location>
</feature>